<dbReference type="InterPro" id="IPR007730">
    <property type="entry name" value="SPOR-like_dom"/>
</dbReference>
<evidence type="ECO:0000259" key="3">
    <source>
        <dbReference type="PROSITE" id="PS51724"/>
    </source>
</evidence>
<dbReference type="InterPro" id="IPR036680">
    <property type="entry name" value="SPOR-like_sf"/>
</dbReference>
<proteinExistence type="predicted"/>
<dbReference type="EMBL" id="AYKH01000009">
    <property type="protein sequence ID" value="ROO28551.1"/>
    <property type="molecule type" value="Genomic_DNA"/>
</dbReference>
<sequence length="245" mass="26371">MARDYSSRRNGNSSAKSKRPSGGRKPAARPARAKSAPSGGPPGWVWLVCGLCIGLVIAAGFYVFARPAGSNAPQSVEIAAPQDEDTAKDTDDAPDETAAADQDQNAESEPRFSFYKMLPNYEVVIPEEEYPEEEPDTAASAAQDTPAGEPPPPPDSTQPTTPRVEEPGNYVIQAGSFSRDADADRRKAELALLGIPANVVSVDLSSGKTVYRVQSNTIRSSDKLNELLKRLRENRIDTLVMRAKN</sequence>
<feature type="region of interest" description="Disordered" evidence="1">
    <location>
        <begin position="1"/>
        <end position="40"/>
    </location>
</feature>
<evidence type="ECO:0000313" key="4">
    <source>
        <dbReference type="EMBL" id="ROO28551.1"/>
    </source>
</evidence>
<keyword evidence="2" id="KW-1133">Transmembrane helix</keyword>
<evidence type="ECO:0000313" key="5">
    <source>
        <dbReference type="Proteomes" id="UP000283993"/>
    </source>
</evidence>
<dbReference type="GO" id="GO:0042834">
    <property type="term" value="F:peptidoglycan binding"/>
    <property type="evidence" value="ECO:0007669"/>
    <property type="project" value="InterPro"/>
</dbReference>
<feature type="region of interest" description="Disordered" evidence="1">
    <location>
        <begin position="70"/>
        <end position="112"/>
    </location>
</feature>
<feature type="region of interest" description="Disordered" evidence="1">
    <location>
        <begin position="129"/>
        <end position="166"/>
    </location>
</feature>
<reference evidence="4 5" key="1">
    <citation type="submission" date="2013-10" db="EMBL/GenBank/DDBJ databases">
        <title>Salinisphaera orenii MK-B5 Genome Sequencing.</title>
        <authorList>
            <person name="Lai Q."/>
            <person name="Li C."/>
            <person name="Shao Z."/>
        </authorList>
    </citation>
    <scope>NUCLEOTIDE SEQUENCE [LARGE SCALE GENOMIC DNA]</scope>
    <source>
        <strain evidence="4 5">MK-B5</strain>
    </source>
</reference>
<organism evidence="4 5">
    <name type="scientific">Salinisphaera orenii MK-B5</name>
    <dbReference type="NCBI Taxonomy" id="856730"/>
    <lineage>
        <taxon>Bacteria</taxon>
        <taxon>Pseudomonadati</taxon>
        <taxon>Pseudomonadota</taxon>
        <taxon>Gammaproteobacteria</taxon>
        <taxon>Salinisphaerales</taxon>
        <taxon>Salinisphaeraceae</taxon>
        <taxon>Salinisphaera</taxon>
    </lineage>
</organism>
<evidence type="ECO:0000256" key="1">
    <source>
        <dbReference type="SAM" id="MobiDB-lite"/>
    </source>
</evidence>
<protein>
    <recommendedName>
        <fullName evidence="3">SPOR domain-containing protein</fullName>
    </recommendedName>
</protein>
<feature type="transmembrane region" description="Helical" evidence="2">
    <location>
        <begin position="44"/>
        <end position="65"/>
    </location>
</feature>
<dbReference type="PROSITE" id="PS51724">
    <property type="entry name" value="SPOR"/>
    <property type="match status" value="1"/>
</dbReference>
<dbReference type="Proteomes" id="UP000283993">
    <property type="component" value="Unassembled WGS sequence"/>
</dbReference>
<feature type="compositionally biased region" description="Low complexity" evidence="1">
    <location>
        <begin position="23"/>
        <end position="38"/>
    </location>
</feature>
<dbReference type="SUPFAM" id="SSF110997">
    <property type="entry name" value="Sporulation related repeat"/>
    <property type="match status" value="1"/>
</dbReference>
<accession>A0A423PSQ9</accession>
<comment type="caution">
    <text evidence="4">The sequence shown here is derived from an EMBL/GenBank/DDBJ whole genome shotgun (WGS) entry which is preliminary data.</text>
</comment>
<dbReference type="RefSeq" id="WP_123630634.1">
    <property type="nucleotide sequence ID" value="NZ_AYKH01000009.1"/>
</dbReference>
<dbReference type="Gene3D" id="3.30.70.1070">
    <property type="entry name" value="Sporulation related repeat"/>
    <property type="match status" value="1"/>
</dbReference>
<gene>
    <name evidence="4" type="ORF">SAOR_05970</name>
</gene>
<keyword evidence="2" id="KW-0812">Transmembrane</keyword>
<keyword evidence="2" id="KW-0472">Membrane</keyword>
<feature type="domain" description="SPOR" evidence="3">
    <location>
        <begin position="164"/>
        <end position="243"/>
    </location>
</feature>
<dbReference type="Pfam" id="PF05036">
    <property type="entry name" value="SPOR"/>
    <property type="match status" value="1"/>
</dbReference>
<name>A0A423PSQ9_9GAMM</name>
<dbReference type="AlphaFoldDB" id="A0A423PSQ9"/>
<keyword evidence="5" id="KW-1185">Reference proteome</keyword>
<evidence type="ECO:0000256" key="2">
    <source>
        <dbReference type="SAM" id="Phobius"/>
    </source>
</evidence>